<protein>
    <submittedName>
        <fullName evidence="3">SPOR domain-containing protein</fullName>
    </submittedName>
</protein>
<dbReference type="RefSeq" id="WP_416206197.1">
    <property type="nucleotide sequence ID" value="NZ_JBBKTX010000013.1"/>
</dbReference>
<gene>
    <name evidence="3" type="ORF">WG929_11900</name>
</gene>
<keyword evidence="1" id="KW-1133">Transmembrane helix</keyword>
<evidence type="ECO:0000313" key="4">
    <source>
        <dbReference type="Proteomes" id="UP001620597"/>
    </source>
</evidence>
<dbReference type="Pfam" id="PF05036">
    <property type="entry name" value="SPOR"/>
    <property type="match status" value="1"/>
</dbReference>
<keyword evidence="1" id="KW-0472">Membrane</keyword>
<dbReference type="PROSITE" id="PS51724">
    <property type="entry name" value="SPOR"/>
    <property type="match status" value="1"/>
</dbReference>
<feature type="transmembrane region" description="Helical" evidence="1">
    <location>
        <begin position="12"/>
        <end position="33"/>
    </location>
</feature>
<dbReference type="EMBL" id="JBBKTX010000013">
    <property type="protein sequence ID" value="MFK4753116.1"/>
    <property type="molecule type" value="Genomic_DNA"/>
</dbReference>
<evidence type="ECO:0000259" key="2">
    <source>
        <dbReference type="PROSITE" id="PS51724"/>
    </source>
</evidence>
<dbReference type="PANTHER" id="PTHR38687">
    <property type="entry name" value="CELL DIVISION PROTEIN DEDD-RELATED"/>
    <property type="match status" value="1"/>
</dbReference>
<keyword evidence="1" id="KW-0812">Transmembrane</keyword>
<organism evidence="3 4">
    <name type="scientific">Oceanobacter antarcticus</name>
    <dbReference type="NCBI Taxonomy" id="3133425"/>
    <lineage>
        <taxon>Bacteria</taxon>
        <taxon>Pseudomonadati</taxon>
        <taxon>Pseudomonadota</taxon>
        <taxon>Gammaproteobacteria</taxon>
        <taxon>Oceanospirillales</taxon>
        <taxon>Oceanospirillaceae</taxon>
        <taxon>Oceanobacter</taxon>
    </lineage>
</organism>
<feature type="domain" description="SPOR" evidence="2">
    <location>
        <begin position="104"/>
        <end position="183"/>
    </location>
</feature>
<comment type="caution">
    <text evidence="3">The sequence shown here is derived from an EMBL/GenBank/DDBJ whole genome shotgun (WGS) entry which is preliminary data.</text>
</comment>
<proteinExistence type="predicted"/>
<reference evidence="3 4" key="1">
    <citation type="submission" date="2024-03" db="EMBL/GenBank/DDBJ databases">
        <title>High-quality draft genome sequence of Oceanobacter sp. wDCs-4.</title>
        <authorList>
            <person name="Dong C."/>
        </authorList>
    </citation>
    <scope>NUCLEOTIDE SEQUENCE [LARGE SCALE GENOMIC DNA]</scope>
    <source>
        <strain evidence="4">wDCs-4</strain>
    </source>
</reference>
<evidence type="ECO:0000256" key="1">
    <source>
        <dbReference type="SAM" id="Phobius"/>
    </source>
</evidence>
<dbReference type="Gene3D" id="3.30.70.1070">
    <property type="entry name" value="Sporulation related repeat"/>
    <property type="match status" value="1"/>
</dbReference>
<dbReference type="InterPro" id="IPR007730">
    <property type="entry name" value="SPOR-like_dom"/>
</dbReference>
<keyword evidence="4" id="KW-1185">Reference proteome</keyword>
<name>A0ABW8NJH1_9GAMM</name>
<dbReference type="Proteomes" id="UP001620597">
    <property type="component" value="Unassembled WGS sequence"/>
</dbReference>
<dbReference type="InterPro" id="IPR052521">
    <property type="entry name" value="Cell_div_SPOR-domain"/>
</dbReference>
<dbReference type="PANTHER" id="PTHR38687:SF1">
    <property type="entry name" value="CELL DIVISION PROTEIN DEDD"/>
    <property type="match status" value="1"/>
</dbReference>
<evidence type="ECO:0000313" key="3">
    <source>
        <dbReference type="EMBL" id="MFK4753116.1"/>
    </source>
</evidence>
<dbReference type="InterPro" id="IPR036680">
    <property type="entry name" value="SPOR-like_sf"/>
</dbReference>
<sequence length="192" mass="20957">MSDSSSRIPGWVWITTPTLAIAFAGFVIYLSTLPASDELGAIKGDARQALQQGIERAKASVADTVKDQAMREAGKPAYDFYRLLEQQKVDAPEVDAYVSTPKDATVNYEYLLQVGSFRNGDDADEMRANLLLLGMNAYSVEASINSGTWHRVFVGPFSNRSKLNKAQDILVSNNISPLLIKNPLPADSGTQQ</sequence>
<accession>A0ABW8NJH1</accession>
<dbReference type="SUPFAM" id="SSF110997">
    <property type="entry name" value="Sporulation related repeat"/>
    <property type="match status" value="1"/>
</dbReference>